<protein>
    <recommendedName>
        <fullName evidence="2">Integrase catalytic domain-containing protein</fullName>
    </recommendedName>
</protein>
<sequence>MIPSVTPDYPWQIVATDLFTLDCKEHIIVVDYYSRYFEVIELTSTQSKVIIQKLKSVFARFGIPEKLVSDNGPQYSSAEFAKFAKDYNFQHTTSSPHYAQSNGLAERCVQTAKRILKKAKIDHQDPYLALLAYRTTPLENGYSPAELLQGRIIRTTVPILPSQLLPRKININKVKAKHYEGRKLDKSYYDIGAHSLRPLEEGEYVRFQLPDKTWKLATVVGKADDMSRSYFIKSNQGVIYRRNRRSINKTHELKMPEPDFALNWTPTIPQTSIPQNVDQGHAPILETNSPRSNKIVDLPNKVTVPNSPPRSIAPTGNQGQPYITRSGRTVKPKVITSY</sequence>
<dbReference type="GO" id="GO:0015074">
    <property type="term" value="P:DNA integration"/>
    <property type="evidence" value="ECO:0007669"/>
    <property type="project" value="InterPro"/>
</dbReference>
<keyword evidence="4" id="KW-1185">Reference proteome</keyword>
<dbReference type="AlphaFoldDB" id="A0AA89C4L3"/>
<name>A0AA89C4L3_PINIB</name>
<dbReference type="PROSITE" id="PS50994">
    <property type="entry name" value="INTEGRASE"/>
    <property type="match status" value="1"/>
</dbReference>
<dbReference type="PANTHER" id="PTHR37984:SF7">
    <property type="entry name" value="INTEGRASE CATALYTIC DOMAIN-CONTAINING PROTEIN"/>
    <property type="match status" value="1"/>
</dbReference>
<dbReference type="Proteomes" id="UP001186944">
    <property type="component" value="Unassembled WGS sequence"/>
</dbReference>
<evidence type="ECO:0000256" key="1">
    <source>
        <dbReference type="SAM" id="MobiDB-lite"/>
    </source>
</evidence>
<dbReference type="PANTHER" id="PTHR37984">
    <property type="entry name" value="PROTEIN CBG26694"/>
    <property type="match status" value="1"/>
</dbReference>
<reference evidence="3" key="1">
    <citation type="submission" date="2019-08" db="EMBL/GenBank/DDBJ databases">
        <title>The improved chromosome-level genome for the pearl oyster Pinctada fucata martensii using PacBio sequencing and Hi-C.</title>
        <authorList>
            <person name="Zheng Z."/>
        </authorList>
    </citation>
    <scope>NUCLEOTIDE SEQUENCE</scope>
    <source>
        <strain evidence="3">ZZ-2019</strain>
        <tissue evidence="3">Adductor muscle</tissue>
    </source>
</reference>
<accession>A0AA89C4L3</accession>
<dbReference type="InterPro" id="IPR001584">
    <property type="entry name" value="Integrase_cat-core"/>
</dbReference>
<organism evidence="3 4">
    <name type="scientific">Pinctada imbricata</name>
    <name type="common">Atlantic pearl-oyster</name>
    <name type="synonym">Pinctada martensii</name>
    <dbReference type="NCBI Taxonomy" id="66713"/>
    <lineage>
        <taxon>Eukaryota</taxon>
        <taxon>Metazoa</taxon>
        <taxon>Spiralia</taxon>
        <taxon>Lophotrochozoa</taxon>
        <taxon>Mollusca</taxon>
        <taxon>Bivalvia</taxon>
        <taxon>Autobranchia</taxon>
        <taxon>Pteriomorphia</taxon>
        <taxon>Pterioida</taxon>
        <taxon>Pterioidea</taxon>
        <taxon>Pteriidae</taxon>
        <taxon>Pinctada</taxon>
    </lineage>
</organism>
<dbReference type="InterPro" id="IPR050951">
    <property type="entry name" value="Retrovirus_Pol_polyprotein"/>
</dbReference>
<dbReference type="FunFam" id="3.30.420.10:FF:000063">
    <property type="entry name" value="Retrovirus-related Pol polyprotein from transposon 297-like Protein"/>
    <property type="match status" value="1"/>
</dbReference>
<feature type="compositionally biased region" description="Polar residues" evidence="1">
    <location>
        <begin position="314"/>
        <end position="324"/>
    </location>
</feature>
<dbReference type="InterPro" id="IPR036397">
    <property type="entry name" value="RNaseH_sf"/>
</dbReference>
<dbReference type="InterPro" id="IPR012337">
    <property type="entry name" value="RNaseH-like_sf"/>
</dbReference>
<dbReference type="EMBL" id="VSWD01000001">
    <property type="protein sequence ID" value="KAK3108744.1"/>
    <property type="molecule type" value="Genomic_DNA"/>
</dbReference>
<proteinExistence type="predicted"/>
<dbReference type="SUPFAM" id="SSF53098">
    <property type="entry name" value="Ribonuclease H-like"/>
    <property type="match status" value="1"/>
</dbReference>
<evidence type="ECO:0000313" key="3">
    <source>
        <dbReference type="EMBL" id="KAK3108744.1"/>
    </source>
</evidence>
<dbReference type="Pfam" id="PF00665">
    <property type="entry name" value="rve"/>
    <property type="match status" value="1"/>
</dbReference>
<dbReference type="GO" id="GO:0003676">
    <property type="term" value="F:nucleic acid binding"/>
    <property type="evidence" value="ECO:0007669"/>
    <property type="project" value="InterPro"/>
</dbReference>
<dbReference type="Gene3D" id="3.30.420.10">
    <property type="entry name" value="Ribonuclease H-like superfamily/Ribonuclease H"/>
    <property type="match status" value="1"/>
</dbReference>
<gene>
    <name evidence="3" type="ORF">FSP39_014647</name>
</gene>
<feature type="domain" description="Integrase catalytic" evidence="2">
    <location>
        <begin position="6"/>
        <end position="169"/>
    </location>
</feature>
<evidence type="ECO:0000313" key="4">
    <source>
        <dbReference type="Proteomes" id="UP001186944"/>
    </source>
</evidence>
<comment type="caution">
    <text evidence="3">The sequence shown here is derived from an EMBL/GenBank/DDBJ whole genome shotgun (WGS) entry which is preliminary data.</text>
</comment>
<feature type="region of interest" description="Disordered" evidence="1">
    <location>
        <begin position="302"/>
        <end position="324"/>
    </location>
</feature>
<evidence type="ECO:0000259" key="2">
    <source>
        <dbReference type="PROSITE" id="PS50994"/>
    </source>
</evidence>